<comment type="caution">
    <text evidence="4">The sequence shown here is derived from an EMBL/GenBank/DDBJ whole genome shotgun (WGS) entry which is preliminary data.</text>
</comment>
<dbReference type="OrthoDB" id="1729737at2759"/>
<dbReference type="AlphaFoldDB" id="A0A550CDJ3"/>
<feature type="region of interest" description="Disordered" evidence="1">
    <location>
        <begin position="480"/>
        <end position="502"/>
    </location>
</feature>
<dbReference type="Gene3D" id="3.40.50.410">
    <property type="entry name" value="von Willebrand factor, type A domain"/>
    <property type="match status" value="1"/>
</dbReference>
<feature type="compositionally biased region" description="Low complexity" evidence="1">
    <location>
        <begin position="766"/>
        <end position="776"/>
    </location>
</feature>
<evidence type="ECO:0000256" key="1">
    <source>
        <dbReference type="SAM" id="MobiDB-lite"/>
    </source>
</evidence>
<proteinExistence type="predicted"/>
<feature type="compositionally biased region" description="Acidic residues" evidence="1">
    <location>
        <begin position="700"/>
        <end position="713"/>
    </location>
</feature>
<dbReference type="Proteomes" id="UP000320762">
    <property type="component" value="Unassembled WGS sequence"/>
</dbReference>
<dbReference type="PROSITE" id="PS51468">
    <property type="entry name" value="VIT"/>
    <property type="match status" value="1"/>
</dbReference>
<dbReference type="SMART" id="SM00327">
    <property type="entry name" value="VWA"/>
    <property type="match status" value="1"/>
</dbReference>
<evidence type="ECO:0000313" key="4">
    <source>
        <dbReference type="EMBL" id="TRM62863.1"/>
    </source>
</evidence>
<dbReference type="PROSITE" id="PS50234">
    <property type="entry name" value="VWFA"/>
    <property type="match status" value="1"/>
</dbReference>
<reference evidence="4 5" key="1">
    <citation type="journal article" date="2019" name="New Phytol.">
        <title>Comparative genomics reveals unique wood-decay strategies and fruiting body development in the Schizophyllaceae.</title>
        <authorList>
            <person name="Almasi E."/>
            <person name="Sahu N."/>
            <person name="Krizsan K."/>
            <person name="Balint B."/>
            <person name="Kovacs G.M."/>
            <person name="Kiss B."/>
            <person name="Cseklye J."/>
            <person name="Drula E."/>
            <person name="Henrissat B."/>
            <person name="Nagy I."/>
            <person name="Chovatia M."/>
            <person name="Adam C."/>
            <person name="LaButti K."/>
            <person name="Lipzen A."/>
            <person name="Riley R."/>
            <person name="Grigoriev I.V."/>
            <person name="Nagy L.G."/>
        </authorList>
    </citation>
    <scope>NUCLEOTIDE SEQUENCE [LARGE SCALE GENOMIC DNA]</scope>
    <source>
        <strain evidence="4 5">NL-1724</strain>
    </source>
</reference>
<dbReference type="InterPro" id="IPR036465">
    <property type="entry name" value="vWFA_dom_sf"/>
</dbReference>
<sequence length="885" mass="96602">MSTPNGILYNAPNSQRVRLPLEEVRARVLVLDVSARVTLKQIYSNPSAHPTARAKYCFPVPASAAVCAFEMTRASDGRRIQAVARERKHAQEDFERAVAAGEDAGLLEYVTDDVFTISVGSIPAHDQVSVQIVYVMSLMNEESASDVRLHLPMHIAERYGKLPAGIADASHPPSAVRVRITLDILCRGKLTSVKSPSHADQVRIRPYQTDRGRASRRRVTAKYRSLDFLDRDFILIVRAEGLGESRCFAELGRHPTDRALRTLALQLVLVPKVPLAPSETREFIFLVDRSGSMDGDRVETAKKTLEVLLLMLPAQGTYFNVFSFGGHSDSLWLRSRPYDEGTLDEAMEHVRAMRANYGGTHIREALENIFAARQENHPTSIFVLTDGGAYDTDASIQTVQDAVTGAPPHSRLNVFCLGIGDSVSTDMCEGIARAGDGIFLYAQSVESIMSKCARLFRAGRAPRVEEVTIDWGVPTAYMAPDGTSFDRPTTPRSMAPRPWPAQQQSPAVIRTLHAGTRLHVFAILTLRRAYAPREVVLRVTPHGGAPVDVVVPVKEVQLKDEVAPGLPLVHTLAAWRLIQDLQETGGRVTTERDVKEEIVSLGETYQLASRYTSLVAVGTHEGVDQGVYDDASTVSESVASPTGYGPSSPPSDAGQGSTAPGLRSLLGMFFPWIGRNASQVSPTEVDPTSAAPGAYPPSVDNDDAEDAPADDAASESSSTRTFTTLSSLESRSSWSEWSDRTPVQPVMSSEDRALARAPSPQLRSHPGSSSRAAPNRPRTPPPVDNLVLQLISLQAFDGSFAPDGAFRAIVGAGAVDAPEGRGVQPMVWATALAIAWLEEQMEDQAELREDLLGKPMEVLMRRERHWRRVLEKAREVIARRSVIVL</sequence>
<evidence type="ECO:0000313" key="5">
    <source>
        <dbReference type="Proteomes" id="UP000320762"/>
    </source>
</evidence>
<name>A0A550CDJ3_9AGAR</name>
<feature type="compositionally biased region" description="Low complexity" evidence="1">
    <location>
        <begin position="714"/>
        <end position="736"/>
    </location>
</feature>
<evidence type="ECO:0000259" key="2">
    <source>
        <dbReference type="PROSITE" id="PS50234"/>
    </source>
</evidence>
<evidence type="ECO:0000259" key="3">
    <source>
        <dbReference type="PROSITE" id="PS51468"/>
    </source>
</evidence>
<dbReference type="InterPro" id="IPR002035">
    <property type="entry name" value="VWF_A"/>
</dbReference>
<dbReference type="Pfam" id="PF08487">
    <property type="entry name" value="VIT"/>
    <property type="match status" value="1"/>
</dbReference>
<accession>A0A550CDJ3</accession>
<dbReference type="EMBL" id="VDMD01000011">
    <property type="protein sequence ID" value="TRM62863.1"/>
    <property type="molecule type" value="Genomic_DNA"/>
</dbReference>
<dbReference type="SUPFAM" id="SSF53300">
    <property type="entry name" value="vWA-like"/>
    <property type="match status" value="1"/>
</dbReference>
<dbReference type="PANTHER" id="PTHR45737:SF6">
    <property type="entry name" value="VON WILLEBRAND FACTOR A DOMAIN-CONTAINING PROTEIN 5A"/>
    <property type="match status" value="1"/>
</dbReference>
<dbReference type="SMART" id="SM00609">
    <property type="entry name" value="VIT"/>
    <property type="match status" value="1"/>
</dbReference>
<protein>
    <submittedName>
        <fullName evidence="4">von Willebrand factor type A domain-containing protein</fullName>
    </submittedName>
</protein>
<gene>
    <name evidence="4" type="ORF">BD626DRAFT_630512</name>
</gene>
<feature type="region of interest" description="Disordered" evidence="1">
    <location>
        <begin position="634"/>
        <end position="660"/>
    </location>
</feature>
<dbReference type="InterPro" id="IPR013694">
    <property type="entry name" value="VIT"/>
</dbReference>
<dbReference type="Pfam" id="PF13768">
    <property type="entry name" value="VWA_3"/>
    <property type="match status" value="1"/>
</dbReference>
<dbReference type="STRING" id="97359.A0A550CDJ3"/>
<organism evidence="4 5">
    <name type="scientific">Schizophyllum amplum</name>
    <dbReference type="NCBI Taxonomy" id="97359"/>
    <lineage>
        <taxon>Eukaryota</taxon>
        <taxon>Fungi</taxon>
        <taxon>Dikarya</taxon>
        <taxon>Basidiomycota</taxon>
        <taxon>Agaricomycotina</taxon>
        <taxon>Agaricomycetes</taxon>
        <taxon>Agaricomycetidae</taxon>
        <taxon>Agaricales</taxon>
        <taxon>Schizophyllaceae</taxon>
        <taxon>Schizophyllum</taxon>
    </lineage>
</organism>
<dbReference type="PANTHER" id="PTHR45737">
    <property type="entry name" value="VON WILLEBRAND FACTOR A DOMAIN-CONTAINING PROTEIN 5A"/>
    <property type="match status" value="1"/>
</dbReference>
<feature type="region of interest" description="Disordered" evidence="1">
    <location>
        <begin position="679"/>
        <end position="780"/>
    </location>
</feature>
<feature type="domain" description="VWFA" evidence="2">
    <location>
        <begin position="282"/>
        <end position="455"/>
    </location>
</feature>
<feature type="domain" description="VIT" evidence="3">
    <location>
        <begin position="5"/>
        <end position="136"/>
    </location>
</feature>
<keyword evidence="5" id="KW-1185">Reference proteome</keyword>